<evidence type="ECO:0000313" key="7">
    <source>
        <dbReference type="Proteomes" id="UP000809789"/>
    </source>
</evidence>
<dbReference type="EMBL" id="JAESVG020000010">
    <property type="protein sequence ID" value="KAG8623740.1"/>
    <property type="molecule type" value="Genomic_DNA"/>
</dbReference>
<dbReference type="GO" id="GO:0019915">
    <property type="term" value="P:lipid storage"/>
    <property type="evidence" value="ECO:0007669"/>
    <property type="project" value="InterPro"/>
</dbReference>
<keyword evidence="5" id="KW-0812">Transmembrane</keyword>
<feature type="transmembrane region" description="Helical" evidence="5">
    <location>
        <begin position="157"/>
        <end position="175"/>
    </location>
</feature>
<dbReference type="AlphaFoldDB" id="A0A8K0KXK2"/>
<keyword evidence="5" id="KW-1133">Transmembrane helix</keyword>
<name>A0A8K0KXK2_9PEZI</name>
<dbReference type="GO" id="GO:0005811">
    <property type="term" value="C:lipid droplet"/>
    <property type="evidence" value="ECO:0007669"/>
    <property type="project" value="UniProtKB-SubCell"/>
</dbReference>
<accession>A0A8K0KXK2</accession>
<dbReference type="SUPFAM" id="SSF53474">
    <property type="entry name" value="alpha/beta-Hydrolases"/>
    <property type="match status" value="1"/>
</dbReference>
<evidence type="ECO:0000256" key="1">
    <source>
        <dbReference type="ARBA" id="ARBA00004502"/>
    </source>
</evidence>
<dbReference type="Pfam" id="PF10230">
    <property type="entry name" value="LIDHydrolase"/>
    <property type="match status" value="1"/>
</dbReference>
<proteinExistence type="inferred from homology"/>
<evidence type="ECO:0000256" key="5">
    <source>
        <dbReference type="SAM" id="Phobius"/>
    </source>
</evidence>
<dbReference type="InterPro" id="IPR019363">
    <property type="entry name" value="LDAH"/>
</dbReference>
<dbReference type="GO" id="GO:0016298">
    <property type="term" value="F:lipase activity"/>
    <property type="evidence" value="ECO:0007669"/>
    <property type="project" value="InterPro"/>
</dbReference>
<keyword evidence="3" id="KW-0551">Lipid droplet</keyword>
<protein>
    <submittedName>
        <fullName evidence="6">Uncharacterized protein</fullName>
    </submittedName>
</protein>
<keyword evidence="5" id="KW-0472">Membrane</keyword>
<evidence type="ECO:0000313" key="6">
    <source>
        <dbReference type="EMBL" id="KAG8623740.1"/>
    </source>
</evidence>
<dbReference type="OrthoDB" id="448051at2759"/>
<sequence>MNFERNYEAIVLHKLGSSKSTKHLLIYFLTGNPGLIEYYEEYLNAILSQHNNITSSTKGTAIHVYGCSLAGFEASGKVTNARFVAEHGPGPWSVDQEIEYVDGAIDDAIEDLRGNLKGNGQGSGEGVRVVLIGHSLGTYMALETLRRRKARQAQGKIIGAILLCPTIMNLAGSSSGRKVALIGSLRFTAIFLASLARFLSWLLTATTMLGIVQKVTGQPRDAASTTTSFLQSPHGVQQALTLARHELVDISVDKWDDEIWGVVAPASGTKTKLFLYFAEEDHWIADETRDQIIAARAYSGKVGEEDRPFMEIDTNGVPHDFCIRHSQIVADKTVGYLTRIIEENWQ</sequence>
<organism evidence="6 7">
    <name type="scientific">Elsinoe batatas</name>
    <dbReference type="NCBI Taxonomy" id="2601811"/>
    <lineage>
        <taxon>Eukaryota</taxon>
        <taxon>Fungi</taxon>
        <taxon>Dikarya</taxon>
        <taxon>Ascomycota</taxon>
        <taxon>Pezizomycotina</taxon>
        <taxon>Dothideomycetes</taxon>
        <taxon>Dothideomycetidae</taxon>
        <taxon>Myriangiales</taxon>
        <taxon>Elsinoaceae</taxon>
        <taxon>Elsinoe</taxon>
    </lineage>
</organism>
<evidence type="ECO:0000256" key="2">
    <source>
        <dbReference type="ARBA" id="ARBA00008300"/>
    </source>
</evidence>
<evidence type="ECO:0000256" key="4">
    <source>
        <dbReference type="ARBA" id="ARBA00022801"/>
    </source>
</evidence>
<reference evidence="6" key="1">
    <citation type="submission" date="2021-07" db="EMBL/GenBank/DDBJ databases">
        <title>Elsinoe batatas strain:CRI-CJ2 Genome sequencing and assembly.</title>
        <authorList>
            <person name="Huang L."/>
        </authorList>
    </citation>
    <scope>NUCLEOTIDE SEQUENCE</scope>
    <source>
        <strain evidence="6">CRI-CJ2</strain>
    </source>
</reference>
<dbReference type="InterPro" id="IPR029058">
    <property type="entry name" value="AB_hydrolase_fold"/>
</dbReference>
<dbReference type="PANTHER" id="PTHR13390:SF0">
    <property type="entry name" value="LIPID DROPLET-ASSOCIATED HYDROLASE"/>
    <property type="match status" value="1"/>
</dbReference>
<keyword evidence="7" id="KW-1185">Reference proteome</keyword>
<dbReference type="Gene3D" id="3.40.50.1820">
    <property type="entry name" value="alpha/beta hydrolase"/>
    <property type="match status" value="1"/>
</dbReference>
<keyword evidence="4" id="KW-0378">Hydrolase</keyword>
<dbReference type="PANTHER" id="PTHR13390">
    <property type="entry name" value="LIPASE"/>
    <property type="match status" value="1"/>
</dbReference>
<evidence type="ECO:0000256" key="3">
    <source>
        <dbReference type="ARBA" id="ARBA00022677"/>
    </source>
</evidence>
<gene>
    <name evidence="6" type="ORF">KVT40_008716</name>
</gene>
<comment type="caution">
    <text evidence="6">The sequence shown here is derived from an EMBL/GenBank/DDBJ whole genome shotgun (WGS) entry which is preliminary data.</text>
</comment>
<comment type="subcellular location">
    <subcellularLocation>
        <location evidence="1">Lipid droplet</location>
    </subcellularLocation>
</comment>
<dbReference type="Proteomes" id="UP000809789">
    <property type="component" value="Unassembled WGS sequence"/>
</dbReference>
<feature type="transmembrane region" description="Helical" evidence="5">
    <location>
        <begin position="187"/>
        <end position="212"/>
    </location>
</feature>
<comment type="similarity">
    <text evidence="2">Belongs to the AB hydrolase superfamily. LDAH family.</text>
</comment>